<dbReference type="Proteomes" id="UP000269721">
    <property type="component" value="Unassembled WGS sequence"/>
</dbReference>
<sequence>MHAQDSLTFSIPYMRRKNASAPLAKLTFSLAGRPVEVARPDDARSAHGRRGTALVAILMEKAHSLHLARSAHMVHSFRGAPFGPIRKQEEGNCPGALGTYVGPLEMISGEDRRGTEVHDTVCSIAPTTHGIVHCGRRAALGPVFVEKSYNLCPLAAAASIAECENRGAISWRNSMVDRQPLSAAISPVKEGDGAPIAMMHATATSTAREVEQPADTRKRTASQRLLAIARPTWGVGYDRPIIAVSLVVAVRLSFAARLALAGLDGVVRLRVVFIAGPFPFHAIRVELLMPVQIGAIVKRLILLSASPRQAGRLPRGAVVDEKGKSVNVEAADSKSDSRGFGMDRATRPAGAKLAPVYR</sequence>
<dbReference type="EMBL" id="KZ994683">
    <property type="protein sequence ID" value="RKO92333.1"/>
    <property type="molecule type" value="Genomic_DNA"/>
</dbReference>
<evidence type="ECO:0000313" key="2">
    <source>
        <dbReference type="EMBL" id="RKO92333.1"/>
    </source>
</evidence>
<evidence type="ECO:0000256" key="1">
    <source>
        <dbReference type="SAM" id="MobiDB-lite"/>
    </source>
</evidence>
<evidence type="ECO:0000313" key="3">
    <source>
        <dbReference type="Proteomes" id="UP000269721"/>
    </source>
</evidence>
<keyword evidence="3" id="KW-1185">Reference proteome</keyword>
<dbReference type="AlphaFoldDB" id="A0A4P9WK34"/>
<protein>
    <submittedName>
        <fullName evidence="2">Uncharacterized protein</fullName>
    </submittedName>
</protein>
<name>A0A4P9WK34_9FUNG</name>
<feature type="region of interest" description="Disordered" evidence="1">
    <location>
        <begin position="328"/>
        <end position="358"/>
    </location>
</feature>
<accession>A0A4P9WK34</accession>
<reference evidence="3" key="1">
    <citation type="journal article" date="2018" name="Nat. Microbiol.">
        <title>Leveraging single-cell genomics to expand the fungal tree of life.</title>
        <authorList>
            <person name="Ahrendt S.R."/>
            <person name="Quandt C.A."/>
            <person name="Ciobanu D."/>
            <person name="Clum A."/>
            <person name="Salamov A."/>
            <person name="Andreopoulos B."/>
            <person name="Cheng J.F."/>
            <person name="Woyke T."/>
            <person name="Pelin A."/>
            <person name="Henrissat B."/>
            <person name="Reynolds N.K."/>
            <person name="Benny G.L."/>
            <person name="Smith M.E."/>
            <person name="James T.Y."/>
            <person name="Grigoriev I.V."/>
        </authorList>
    </citation>
    <scope>NUCLEOTIDE SEQUENCE [LARGE SCALE GENOMIC DNA]</scope>
</reference>
<gene>
    <name evidence="2" type="ORF">BDK51DRAFT_42513</name>
</gene>
<organism evidence="2 3">
    <name type="scientific">Blyttiomyces helicus</name>
    <dbReference type="NCBI Taxonomy" id="388810"/>
    <lineage>
        <taxon>Eukaryota</taxon>
        <taxon>Fungi</taxon>
        <taxon>Fungi incertae sedis</taxon>
        <taxon>Chytridiomycota</taxon>
        <taxon>Chytridiomycota incertae sedis</taxon>
        <taxon>Chytridiomycetes</taxon>
        <taxon>Chytridiomycetes incertae sedis</taxon>
        <taxon>Blyttiomyces</taxon>
    </lineage>
</organism>
<proteinExistence type="predicted"/>